<evidence type="ECO:0000313" key="3">
    <source>
        <dbReference type="EMBL" id="GAA4056956.1"/>
    </source>
</evidence>
<dbReference type="PANTHER" id="PTHR43460">
    <property type="entry name" value="METHYLTRANSFERASE"/>
    <property type="match status" value="1"/>
</dbReference>
<dbReference type="InterPro" id="IPR052939">
    <property type="entry name" value="23S_rRNA_MeTrnsfrase_RlmA"/>
</dbReference>
<evidence type="ECO:0000259" key="1">
    <source>
        <dbReference type="Pfam" id="PF13649"/>
    </source>
</evidence>
<name>A0ABP7V0N6_9BACI</name>
<dbReference type="InterPro" id="IPR029063">
    <property type="entry name" value="SAM-dependent_MTases_sf"/>
</dbReference>
<keyword evidence="4" id="KW-1185">Reference proteome</keyword>
<dbReference type="InterPro" id="IPR016718">
    <property type="entry name" value="rRNA_m1G-MeTrfase_A_prd"/>
</dbReference>
<proteinExistence type="predicted"/>
<dbReference type="InterPro" id="IPR048647">
    <property type="entry name" value="RlmA_N"/>
</dbReference>
<accession>A0ABP7V0N6</accession>
<reference evidence="4" key="1">
    <citation type="journal article" date="2019" name="Int. J. Syst. Evol. Microbiol.">
        <title>The Global Catalogue of Microorganisms (GCM) 10K type strain sequencing project: providing services to taxonomists for standard genome sequencing and annotation.</title>
        <authorList>
            <consortium name="The Broad Institute Genomics Platform"/>
            <consortium name="The Broad Institute Genome Sequencing Center for Infectious Disease"/>
            <person name="Wu L."/>
            <person name="Ma J."/>
        </authorList>
    </citation>
    <scope>NUCLEOTIDE SEQUENCE [LARGE SCALE GENOMIC DNA]</scope>
    <source>
        <strain evidence="4">JCM 17250</strain>
    </source>
</reference>
<gene>
    <name evidence="3" type="ORF">GCM10022410_00480</name>
</gene>
<dbReference type="RefSeq" id="WP_344909248.1">
    <property type="nucleotide sequence ID" value="NZ_BAABDL010000002.1"/>
</dbReference>
<dbReference type="Gene3D" id="3.40.50.150">
    <property type="entry name" value="Vaccinia Virus protein VP39"/>
    <property type="match status" value="1"/>
</dbReference>
<feature type="domain" description="Methyltransferase" evidence="1">
    <location>
        <begin position="108"/>
        <end position="195"/>
    </location>
</feature>
<dbReference type="Pfam" id="PF13649">
    <property type="entry name" value="Methyltransf_25"/>
    <property type="match status" value="1"/>
</dbReference>
<dbReference type="InterPro" id="IPR041698">
    <property type="entry name" value="Methyltransf_25"/>
</dbReference>
<feature type="domain" description="23S rRNA (guanine(745)-N(1))-methyltransferase N-terminal" evidence="2">
    <location>
        <begin position="21"/>
        <end position="57"/>
    </location>
</feature>
<dbReference type="PIRSF" id="PIRSF018249">
    <property type="entry name" value="MyrA_prd"/>
    <property type="match status" value="1"/>
</dbReference>
<organism evidence="3 4">
    <name type="scientific">Amphibacillus indicireducens</name>
    <dbReference type="NCBI Taxonomy" id="1076330"/>
    <lineage>
        <taxon>Bacteria</taxon>
        <taxon>Bacillati</taxon>
        <taxon>Bacillota</taxon>
        <taxon>Bacilli</taxon>
        <taxon>Bacillales</taxon>
        <taxon>Bacillaceae</taxon>
        <taxon>Amphibacillus</taxon>
    </lineage>
</organism>
<protein>
    <recommendedName>
        <fullName evidence="5">Methyltransferase domain-containing protein</fullName>
    </recommendedName>
</protein>
<dbReference type="Proteomes" id="UP001501734">
    <property type="component" value="Unassembled WGS sequence"/>
</dbReference>
<dbReference type="SUPFAM" id="SSF53335">
    <property type="entry name" value="S-adenosyl-L-methionine-dependent methyltransferases"/>
    <property type="match status" value="1"/>
</dbReference>
<sequence length="296" mass="33533">MKKESKKVVSARYIQRFESVFSCPVCDSEMAVQEYQCLVCLNHHSFDIAKQGYLNLVSHTVMTKYTKSLFESRQRLMNEAGFFRPVTDQIIKMIEQFFGKTKEPILMLDSGSGEGSHLAYIRQSLENDFGIKANGVGIDISKEAITVAAKHYSNLIWTVADLAKTPFKNQQFDLILNLLSPSNYTEFDRLLKPSGVVIKVVPGSDYLQELRGRVFANSDKQTYSNDETVALFKSHYPLVDQVPVTEIVRLDQAAMRWLIEMTPLTWNVPKAELQSLVAADFTEITLDVVILIGENM</sequence>
<evidence type="ECO:0008006" key="5">
    <source>
        <dbReference type="Google" id="ProtNLM"/>
    </source>
</evidence>
<dbReference type="Pfam" id="PF21302">
    <property type="entry name" value="Zn_ribbon_RlmA"/>
    <property type="match status" value="1"/>
</dbReference>
<comment type="caution">
    <text evidence="3">The sequence shown here is derived from an EMBL/GenBank/DDBJ whole genome shotgun (WGS) entry which is preliminary data.</text>
</comment>
<evidence type="ECO:0000313" key="4">
    <source>
        <dbReference type="Proteomes" id="UP001501734"/>
    </source>
</evidence>
<dbReference type="PANTHER" id="PTHR43460:SF1">
    <property type="entry name" value="METHYLTRANSFERASE TYPE 11 DOMAIN-CONTAINING PROTEIN"/>
    <property type="match status" value="1"/>
</dbReference>
<evidence type="ECO:0000259" key="2">
    <source>
        <dbReference type="Pfam" id="PF21302"/>
    </source>
</evidence>
<dbReference type="EMBL" id="BAABDL010000002">
    <property type="protein sequence ID" value="GAA4056956.1"/>
    <property type="molecule type" value="Genomic_DNA"/>
</dbReference>